<reference evidence="10" key="1">
    <citation type="journal article" date="2020" name="Stud. Mycol.">
        <title>101 Dothideomycetes genomes: a test case for predicting lifestyles and emergence of pathogens.</title>
        <authorList>
            <person name="Haridas S."/>
            <person name="Albert R."/>
            <person name="Binder M."/>
            <person name="Bloem J."/>
            <person name="Labutti K."/>
            <person name="Salamov A."/>
            <person name="Andreopoulos B."/>
            <person name="Baker S."/>
            <person name="Barry K."/>
            <person name="Bills G."/>
            <person name="Bluhm B."/>
            <person name="Cannon C."/>
            <person name="Castanera R."/>
            <person name="Culley D."/>
            <person name="Daum C."/>
            <person name="Ezra D."/>
            <person name="Gonzalez J."/>
            <person name="Henrissat B."/>
            <person name="Kuo A."/>
            <person name="Liang C."/>
            <person name="Lipzen A."/>
            <person name="Lutzoni F."/>
            <person name="Magnuson J."/>
            <person name="Mondo S."/>
            <person name="Nolan M."/>
            <person name="Ohm R."/>
            <person name="Pangilinan J."/>
            <person name="Park H.-J."/>
            <person name="Ramirez L."/>
            <person name="Alfaro M."/>
            <person name="Sun H."/>
            <person name="Tritt A."/>
            <person name="Yoshinaga Y."/>
            <person name="Zwiers L.-H."/>
            <person name="Turgeon B."/>
            <person name="Goodwin S."/>
            <person name="Spatafora J."/>
            <person name="Crous P."/>
            <person name="Grigoriev I."/>
        </authorList>
    </citation>
    <scope>NUCLEOTIDE SEQUENCE</scope>
    <source>
        <strain evidence="10">CBS 115976</strain>
    </source>
</reference>
<dbReference type="GO" id="GO:0016075">
    <property type="term" value="P:rRNA catabolic process"/>
    <property type="evidence" value="ECO:0007669"/>
    <property type="project" value="TreeGrafter"/>
</dbReference>
<evidence type="ECO:0000256" key="4">
    <source>
        <dbReference type="ARBA" id="ARBA00022490"/>
    </source>
</evidence>
<name>A0A6A6UMK8_9PEZI</name>
<evidence type="ECO:0000256" key="6">
    <source>
        <dbReference type="ARBA" id="ARBA00022835"/>
    </source>
</evidence>
<evidence type="ECO:0000256" key="5">
    <source>
        <dbReference type="ARBA" id="ARBA00022552"/>
    </source>
</evidence>
<keyword evidence="6" id="KW-0271">Exosome</keyword>
<keyword evidence="4" id="KW-0963">Cytoplasm</keyword>
<evidence type="ECO:0000313" key="10">
    <source>
        <dbReference type="EMBL" id="KAF2672144.1"/>
    </source>
</evidence>
<dbReference type="Pfam" id="PF01138">
    <property type="entry name" value="RNase_PH"/>
    <property type="match status" value="1"/>
</dbReference>
<dbReference type="GO" id="GO:0071028">
    <property type="term" value="P:nuclear mRNA surveillance"/>
    <property type="evidence" value="ECO:0007669"/>
    <property type="project" value="TreeGrafter"/>
</dbReference>
<protein>
    <submittedName>
        <fullName evidence="10">Exoribonuclease family protein</fullName>
    </submittedName>
</protein>
<dbReference type="CDD" id="cd11371">
    <property type="entry name" value="RNase_PH_MTR3"/>
    <property type="match status" value="1"/>
</dbReference>
<dbReference type="GO" id="GO:0071051">
    <property type="term" value="P:poly(A)-dependent snoRNA 3'-end processing"/>
    <property type="evidence" value="ECO:0007669"/>
    <property type="project" value="TreeGrafter"/>
</dbReference>
<dbReference type="InterPro" id="IPR036345">
    <property type="entry name" value="ExoRNase_PH_dom2_sf"/>
</dbReference>
<keyword evidence="7" id="KW-0694">RNA-binding</keyword>
<proteinExistence type="inferred from homology"/>
<dbReference type="InterPro" id="IPR001247">
    <property type="entry name" value="ExoRNase_PH_dom1"/>
</dbReference>
<comment type="subcellular location">
    <subcellularLocation>
        <location evidence="2">Cytoplasm</location>
    </subcellularLocation>
    <subcellularLocation>
        <location evidence="1">Nucleus</location>
    </subcellularLocation>
</comment>
<keyword evidence="8" id="KW-0539">Nucleus</keyword>
<dbReference type="GO" id="GO:0005730">
    <property type="term" value="C:nucleolus"/>
    <property type="evidence" value="ECO:0007669"/>
    <property type="project" value="TreeGrafter"/>
</dbReference>
<dbReference type="InterPro" id="IPR050080">
    <property type="entry name" value="RNase_PH"/>
</dbReference>
<dbReference type="GO" id="GO:0000177">
    <property type="term" value="C:cytoplasmic exosome (RNase complex)"/>
    <property type="evidence" value="ECO:0007669"/>
    <property type="project" value="TreeGrafter"/>
</dbReference>
<dbReference type="GO" id="GO:0006364">
    <property type="term" value="P:rRNA processing"/>
    <property type="evidence" value="ECO:0007669"/>
    <property type="project" value="UniProtKB-KW"/>
</dbReference>
<evidence type="ECO:0000256" key="7">
    <source>
        <dbReference type="ARBA" id="ARBA00022884"/>
    </source>
</evidence>
<dbReference type="EMBL" id="MU004232">
    <property type="protein sequence ID" value="KAF2672144.1"/>
    <property type="molecule type" value="Genomic_DNA"/>
</dbReference>
<dbReference type="GO" id="GO:0003723">
    <property type="term" value="F:RNA binding"/>
    <property type="evidence" value="ECO:0007669"/>
    <property type="project" value="UniProtKB-KW"/>
</dbReference>
<evidence type="ECO:0000256" key="1">
    <source>
        <dbReference type="ARBA" id="ARBA00004123"/>
    </source>
</evidence>
<gene>
    <name evidence="10" type="ORF">BT63DRAFT_411444</name>
</gene>
<accession>A0A6A6UMK8</accession>
<evidence type="ECO:0000256" key="8">
    <source>
        <dbReference type="ARBA" id="ARBA00023242"/>
    </source>
</evidence>
<feature type="domain" description="Exoribonuclease phosphorolytic" evidence="9">
    <location>
        <begin position="41"/>
        <end position="203"/>
    </location>
</feature>
<organism evidence="10 11">
    <name type="scientific">Microthyrium microscopicum</name>
    <dbReference type="NCBI Taxonomy" id="703497"/>
    <lineage>
        <taxon>Eukaryota</taxon>
        <taxon>Fungi</taxon>
        <taxon>Dikarya</taxon>
        <taxon>Ascomycota</taxon>
        <taxon>Pezizomycotina</taxon>
        <taxon>Dothideomycetes</taxon>
        <taxon>Dothideomycetes incertae sedis</taxon>
        <taxon>Microthyriales</taxon>
        <taxon>Microthyriaceae</taxon>
        <taxon>Microthyrium</taxon>
    </lineage>
</organism>
<evidence type="ECO:0000313" key="11">
    <source>
        <dbReference type="Proteomes" id="UP000799302"/>
    </source>
</evidence>
<dbReference type="Gene3D" id="3.30.230.70">
    <property type="entry name" value="GHMP Kinase, N-terminal domain"/>
    <property type="match status" value="1"/>
</dbReference>
<dbReference type="AlphaFoldDB" id="A0A6A6UMK8"/>
<dbReference type="SUPFAM" id="SSF55666">
    <property type="entry name" value="Ribonuclease PH domain 2-like"/>
    <property type="match status" value="1"/>
</dbReference>
<dbReference type="SUPFAM" id="SSF54211">
    <property type="entry name" value="Ribosomal protein S5 domain 2-like"/>
    <property type="match status" value="1"/>
</dbReference>
<dbReference type="Proteomes" id="UP000799302">
    <property type="component" value="Unassembled WGS sequence"/>
</dbReference>
<comment type="similarity">
    <text evidence="3">Belongs to the RNase PH family.</text>
</comment>
<dbReference type="GO" id="GO:0034475">
    <property type="term" value="P:U4 snRNA 3'-end processing"/>
    <property type="evidence" value="ECO:0007669"/>
    <property type="project" value="TreeGrafter"/>
</dbReference>
<dbReference type="GO" id="GO:0000176">
    <property type="term" value="C:nuclear exosome (RNase complex)"/>
    <property type="evidence" value="ECO:0007669"/>
    <property type="project" value="TreeGrafter"/>
</dbReference>
<dbReference type="PANTHER" id="PTHR11953">
    <property type="entry name" value="EXOSOME COMPLEX COMPONENT"/>
    <property type="match status" value="1"/>
</dbReference>
<dbReference type="OrthoDB" id="2504340at2759"/>
<evidence type="ECO:0000256" key="3">
    <source>
        <dbReference type="ARBA" id="ARBA00006678"/>
    </source>
</evidence>
<evidence type="ECO:0000259" key="9">
    <source>
        <dbReference type="Pfam" id="PF01138"/>
    </source>
</evidence>
<evidence type="ECO:0000256" key="2">
    <source>
        <dbReference type="ARBA" id="ARBA00004496"/>
    </source>
</evidence>
<dbReference type="InterPro" id="IPR027408">
    <property type="entry name" value="PNPase/RNase_PH_dom_sf"/>
</dbReference>
<dbReference type="InterPro" id="IPR020568">
    <property type="entry name" value="Ribosomal_Su5_D2-typ_SF"/>
</dbReference>
<keyword evidence="11" id="KW-1185">Reference proteome</keyword>
<sequence>MADRRRNNGPPGGSKPLLYSCMIKSAPNKPTRPTRTRKPDELRKIYLKTGITPPASGSAYLELESPHHSPTFLLPSSSALKLSVAVHGPRPLARSAAYSPHLALSCYVKFTPFATRHRRGYLRDPTEKDLSTQLETALRGVIIGERYPKTGVDVCVTILEGEEDRWWAEEPLGGAASVGGWGLFGVLAGCVTAASAALVDAGIDCIDLVSGGVAALVARPLGNGDDDGKRDDGVGGEVVLDPNPTEHENIVAACVVAYVASKDEVTLLWLRGGSSSETSEKLMDGAVSAALASRGVLEEALKETALLKFSEED</sequence>
<dbReference type="PANTHER" id="PTHR11953:SF2">
    <property type="entry name" value="EXOSOME COMPLEX COMPONENT MTR3"/>
    <property type="match status" value="1"/>
</dbReference>
<keyword evidence="5" id="KW-0698">rRNA processing</keyword>